<dbReference type="OrthoDB" id="5562884at2"/>
<reference evidence="2 3" key="1">
    <citation type="submission" date="2016-07" db="EMBL/GenBank/DDBJ databases">
        <title>Genome of Pelobium manganitolerans.</title>
        <authorList>
            <person name="Wu S."/>
            <person name="Wang G."/>
        </authorList>
    </citation>
    <scope>NUCLEOTIDE SEQUENCE [LARGE SCALE GENOMIC DNA]</scope>
    <source>
        <strain evidence="2 3">YS-25</strain>
    </source>
</reference>
<accession>A0A419SC19</accession>
<dbReference type="AlphaFoldDB" id="A0A419SC19"/>
<feature type="chain" id="PRO_5019287963" description="Transporter" evidence="1">
    <location>
        <begin position="25"/>
        <end position="298"/>
    </location>
</feature>
<protein>
    <recommendedName>
        <fullName evidence="4">Transporter</fullName>
    </recommendedName>
</protein>
<sequence>MKIFYSKVLLTLVISLASISASFAQTLLTGFMQGKKGGYVTFSGNHEHYSSAFYYPEKIDEIPVFKEISVNTFNILGTYGFTDRFEMLVNIPFVQTVGSPDAGVLEGLGYTNQQDGAQDISVYGKYQFAKVGKVAFQGAAGFSTPLSKYYIEPNFQSLLSIGDRATTYNGILLGHFKDERGFFITGQLGYSFRTTAVPDAVLSELKIGISRPRFYLSGQVGNQTSTSGTDILRPGFTGSFVETRVNYTKVGGTIYTPLDGNLGLSIGGGGIVGGRNVGQSYYGMAGLTYNFLYHPLVK</sequence>
<dbReference type="RefSeq" id="WP_120180288.1">
    <property type="nucleotide sequence ID" value="NZ_MBTA01000001.1"/>
</dbReference>
<feature type="signal peptide" evidence="1">
    <location>
        <begin position="1"/>
        <end position="24"/>
    </location>
</feature>
<keyword evidence="1" id="KW-0732">Signal</keyword>
<keyword evidence="3" id="KW-1185">Reference proteome</keyword>
<evidence type="ECO:0008006" key="4">
    <source>
        <dbReference type="Google" id="ProtNLM"/>
    </source>
</evidence>
<dbReference type="EMBL" id="MBTA01000001">
    <property type="protein sequence ID" value="RKD20372.1"/>
    <property type="molecule type" value="Genomic_DNA"/>
</dbReference>
<proteinExistence type="predicted"/>
<dbReference type="Proteomes" id="UP000283433">
    <property type="component" value="Unassembled WGS sequence"/>
</dbReference>
<organism evidence="2 3">
    <name type="scientific">Pelobium manganitolerans</name>
    <dbReference type="NCBI Taxonomy" id="1842495"/>
    <lineage>
        <taxon>Bacteria</taxon>
        <taxon>Pseudomonadati</taxon>
        <taxon>Bacteroidota</taxon>
        <taxon>Sphingobacteriia</taxon>
        <taxon>Sphingobacteriales</taxon>
        <taxon>Sphingobacteriaceae</taxon>
        <taxon>Pelobium</taxon>
    </lineage>
</organism>
<evidence type="ECO:0000313" key="2">
    <source>
        <dbReference type="EMBL" id="RKD20372.1"/>
    </source>
</evidence>
<evidence type="ECO:0000256" key="1">
    <source>
        <dbReference type="SAM" id="SignalP"/>
    </source>
</evidence>
<gene>
    <name evidence="2" type="ORF">BCY91_01775</name>
</gene>
<name>A0A419SC19_9SPHI</name>
<comment type="caution">
    <text evidence="2">The sequence shown here is derived from an EMBL/GenBank/DDBJ whole genome shotgun (WGS) entry which is preliminary data.</text>
</comment>
<evidence type="ECO:0000313" key="3">
    <source>
        <dbReference type="Proteomes" id="UP000283433"/>
    </source>
</evidence>